<keyword evidence="17" id="KW-0968">Cytoplasmic vesicle</keyword>
<reference evidence="23" key="1">
    <citation type="journal article" date="2013" name="Nature">
        <title>The genomes of four tapeworm species reveal adaptations to parasitism.</title>
        <authorList>
            <person name="Tsai I.J."/>
            <person name="Zarowiecki M."/>
            <person name="Holroyd N."/>
            <person name="Garciarrubio A."/>
            <person name="Sanchez-Flores A."/>
            <person name="Brooks K.L."/>
            <person name="Tracey A."/>
            <person name="Bobes R.J."/>
            <person name="Fragoso G."/>
            <person name="Sciutto E."/>
            <person name="Aslett M."/>
            <person name="Beasley H."/>
            <person name="Bennett H.M."/>
            <person name="Cai J."/>
            <person name="Camicia F."/>
            <person name="Clark R."/>
            <person name="Cucher M."/>
            <person name="De Silva N."/>
            <person name="Day T.A."/>
            <person name="Deplazes P."/>
            <person name="Estrada K."/>
            <person name="Fernandez C."/>
            <person name="Holland P.W."/>
            <person name="Hou J."/>
            <person name="Hu S."/>
            <person name="Huckvale T."/>
            <person name="Hung S.S."/>
            <person name="Kamenetzky L."/>
            <person name="Keane J.A."/>
            <person name="Kiss F."/>
            <person name="Koziol U."/>
            <person name="Lambert O."/>
            <person name="Liu K."/>
            <person name="Luo X."/>
            <person name="Luo Y."/>
            <person name="Macchiaroli N."/>
            <person name="Nichol S."/>
            <person name="Paps J."/>
            <person name="Parkinson J."/>
            <person name="Pouchkina-Stantcheva N."/>
            <person name="Riddiford N."/>
            <person name="Rosenzvit M."/>
            <person name="Salinas G."/>
            <person name="Wasmuth J.D."/>
            <person name="Zamanian M."/>
            <person name="Zheng Y."/>
            <person name="Cai X."/>
            <person name="Soberon X."/>
            <person name="Olson P.D."/>
            <person name="Laclette J.P."/>
            <person name="Brehm K."/>
            <person name="Berriman M."/>
            <person name="Garciarrubio A."/>
            <person name="Bobes R.J."/>
            <person name="Fragoso G."/>
            <person name="Sanchez-Flores A."/>
            <person name="Estrada K."/>
            <person name="Cevallos M.A."/>
            <person name="Morett E."/>
            <person name="Gonzalez V."/>
            <person name="Portillo T."/>
            <person name="Ochoa-Leyva A."/>
            <person name="Jose M.V."/>
            <person name="Sciutto E."/>
            <person name="Landa A."/>
            <person name="Jimenez L."/>
            <person name="Valdes V."/>
            <person name="Carrero J.C."/>
            <person name="Larralde C."/>
            <person name="Morales-Montor J."/>
            <person name="Limon-Lason J."/>
            <person name="Soberon X."/>
            <person name="Laclette J.P."/>
        </authorList>
    </citation>
    <scope>NUCLEOTIDE SEQUENCE [LARGE SCALE GENOMIC DNA]</scope>
</reference>
<evidence type="ECO:0000256" key="10">
    <source>
        <dbReference type="ARBA" id="ARBA00023054"/>
    </source>
</evidence>
<dbReference type="GO" id="GO:0005509">
    <property type="term" value="F:calcium ion binding"/>
    <property type="evidence" value="ECO:0007669"/>
    <property type="project" value="InterPro"/>
</dbReference>
<dbReference type="InterPro" id="IPR046791">
    <property type="entry name" value="Polycystin_dom"/>
</dbReference>
<dbReference type="SUPFAM" id="SSF47473">
    <property type="entry name" value="EF-hand"/>
    <property type="match status" value="1"/>
</dbReference>
<feature type="region of interest" description="Disordered" evidence="20">
    <location>
        <begin position="686"/>
        <end position="706"/>
    </location>
</feature>
<feature type="binding site" evidence="18">
    <location>
        <position position="658"/>
    </location>
    <ligand>
        <name>Ca(2+)</name>
        <dbReference type="ChEBI" id="CHEBI:29108"/>
        <label>2</label>
    </ligand>
</feature>
<dbReference type="AlphaFoldDB" id="A0A0S4MN41"/>
<dbReference type="InterPro" id="IPR018247">
    <property type="entry name" value="EF_Hand_1_Ca_BS"/>
</dbReference>
<evidence type="ECO:0000256" key="1">
    <source>
        <dbReference type="ARBA" id="ARBA00004272"/>
    </source>
</evidence>
<proteinExistence type="inferred from homology"/>
<dbReference type="OrthoDB" id="444119at2759"/>
<feature type="transmembrane region" description="Helical" evidence="21">
    <location>
        <begin position="485"/>
        <end position="505"/>
    </location>
</feature>
<feature type="binding site" evidence="18">
    <location>
        <position position="660"/>
    </location>
    <ligand>
        <name>Ca(2+)</name>
        <dbReference type="ChEBI" id="CHEBI:29108"/>
        <label>2</label>
    </ligand>
</feature>
<keyword evidence="5" id="KW-1003">Cell membrane</keyword>
<dbReference type="PANTHER" id="PTHR10877">
    <property type="entry name" value="POLYCYSTIN FAMILY MEMBER"/>
    <property type="match status" value="1"/>
</dbReference>
<keyword evidence="18" id="KW-0109">Calcium transport</keyword>
<keyword evidence="12 21" id="KW-0472">Membrane</keyword>
<feature type="binding site" evidence="18">
    <location>
        <position position="662"/>
    </location>
    <ligand>
        <name>Ca(2+)</name>
        <dbReference type="ChEBI" id="CHEBI:29108"/>
        <label>2</label>
    </ligand>
</feature>
<name>A0A0S4MN41_ECHMU</name>
<feature type="transmembrane region" description="Helical" evidence="21">
    <location>
        <begin position="363"/>
        <end position="381"/>
    </location>
</feature>
<evidence type="ECO:0000256" key="7">
    <source>
        <dbReference type="ARBA" id="ARBA00022692"/>
    </source>
</evidence>
<dbReference type="Gene3D" id="1.10.238.10">
    <property type="entry name" value="EF-hand"/>
    <property type="match status" value="1"/>
</dbReference>
<keyword evidence="14" id="KW-0325">Glycoprotein</keyword>
<dbReference type="PROSITE" id="PS50222">
    <property type="entry name" value="EF_HAND_2"/>
    <property type="match status" value="1"/>
</dbReference>
<dbReference type="InterPro" id="IPR027359">
    <property type="entry name" value="Volt_channel_dom_sf"/>
</dbReference>
<evidence type="ECO:0000256" key="19">
    <source>
        <dbReference type="PIRSR" id="PIRSR603915-2"/>
    </source>
</evidence>
<evidence type="ECO:0000256" key="9">
    <source>
        <dbReference type="ARBA" id="ARBA00022989"/>
    </source>
</evidence>
<evidence type="ECO:0000256" key="17">
    <source>
        <dbReference type="ARBA" id="ARBA00023329"/>
    </source>
</evidence>
<keyword evidence="18" id="KW-0479">Metal-binding</keyword>
<dbReference type="Pfam" id="PF20519">
    <property type="entry name" value="Polycystin_dom"/>
    <property type="match status" value="1"/>
</dbReference>
<dbReference type="STRING" id="6211.A0A0S4MN41"/>
<feature type="transmembrane region" description="Helical" evidence="21">
    <location>
        <begin position="554"/>
        <end position="578"/>
    </location>
</feature>
<feature type="transmembrane region" description="Helical" evidence="21">
    <location>
        <begin position="454"/>
        <end position="473"/>
    </location>
</feature>
<evidence type="ECO:0000256" key="2">
    <source>
        <dbReference type="ARBA" id="ARBA00004541"/>
    </source>
</evidence>
<evidence type="ECO:0000256" key="11">
    <source>
        <dbReference type="ARBA" id="ARBA00023065"/>
    </source>
</evidence>
<feature type="disulfide bond" evidence="19">
    <location>
        <begin position="216"/>
        <end position="229"/>
    </location>
</feature>
<sequence length="763" mass="87804">MAAEGFVLHALVQDSHKGELACSYNLEVDTKIHERVKWPMDEELDAVFSAEMDEEFGRNLPGSEQPDIAQTQDPFFSNRFDIVVPEDDGKKENCCVNYLKKFWATRNKKILQDKETIIRTTVQELLIYAGFVTIILTIALLPTAYLQTYFFTDVVQQFAFPLESSDKETFTKIHDRPAMWNFILSDFLNSLYKANAENRLVGRPRIRQVRVSSIDCQLPRHVPDHLRHCFPTFSAELENRDPIVPTINKSVVLSKPAWRWRSASESGIDSVPGTIATYTGSGYYLDLGLTRQVTSEMLTELHTNLWTGESTRAVIIDFTLYNANLNFFCVVQLLFETPYTGGVIGSVDIHPLYLIHRHSLSEYVVFVCEIISLVFVAYYTVKEIISIFKMGLSYFRGFWHLVDFLVISLSVACVGLNIYNRSLVMGILKQGISSLDVYPEFVHIAHMALQYKRLLALLVFFSLIQIFKFISFSETMGQLTATINYALYDMIGFTVMFGIIFAAFVQAGTLMFGSTSSEFKSFDLSAFALYRIILGDFDMDAIKAAHTFLGPLYFLVYVFFVFFVLLNMFLAIIGEAYAKVKENMVKRKNDFKFIAYIRHNTKEFFARFSKRRRMPLDKVLESAGVDDQMELSFNAWRRAMKAAGYSEMEANFLFHKYDKDGDNMLNFVELRRMREEMFLGIAFQPADSDDEDNRMAGSEKTQQRPNKDLFAELEDCEELTERIADVEGNVNIVVKQICFILDKLQSAERHRRENEHILMRSIL</sequence>
<dbReference type="PRINTS" id="PR01433">
    <property type="entry name" value="POLYCYSTIN2"/>
</dbReference>
<dbReference type="OMA" id="DANMFSV"/>
<evidence type="ECO:0000313" key="24">
    <source>
        <dbReference type="Proteomes" id="UP000017246"/>
    </source>
</evidence>
<evidence type="ECO:0000256" key="16">
    <source>
        <dbReference type="ARBA" id="ARBA00023303"/>
    </source>
</evidence>
<dbReference type="PROSITE" id="PS00018">
    <property type="entry name" value="EF_HAND_1"/>
    <property type="match status" value="1"/>
</dbReference>
<dbReference type="EMBL" id="LN902846">
    <property type="protein sequence ID" value="CUT99689.1"/>
    <property type="molecule type" value="Genomic_DNA"/>
</dbReference>
<feature type="domain" description="EF-hand" evidence="22">
    <location>
        <begin position="645"/>
        <end position="680"/>
    </location>
</feature>
<dbReference type="Proteomes" id="UP000017246">
    <property type="component" value="Unassembled WGS sequence"/>
</dbReference>
<dbReference type="GO" id="GO:0050982">
    <property type="term" value="P:detection of mechanical stimulus"/>
    <property type="evidence" value="ECO:0007669"/>
    <property type="project" value="TreeGrafter"/>
</dbReference>
<evidence type="ECO:0000256" key="18">
    <source>
        <dbReference type="PIRSR" id="PIRSR603915-1"/>
    </source>
</evidence>
<comment type="similarity">
    <text evidence="3">Belongs to the polycystin family.</text>
</comment>
<evidence type="ECO:0000313" key="23">
    <source>
        <dbReference type="EMBL" id="CUT99689.1"/>
    </source>
</evidence>
<dbReference type="InterPro" id="IPR002048">
    <property type="entry name" value="EF_hand_dom"/>
</dbReference>
<keyword evidence="11 18" id="KW-0406">Ion transport</keyword>
<keyword evidence="16 18" id="KW-0407">Ion channel</keyword>
<dbReference type="GO" id="GO:0005262">
    <property type="term" value="F:calcium channel activity"/>
    <property type="evidence" value="ECO:0007669"/>
    <property type="project" value="UniProtKB-KW"/>
</dbReference>
<dbReference type="InterPro" id="IPR051223">
    <property type="entry name" value="Polycystin"/>
</dbReference>
<keyword evidence="24" id="KW-1185">Reference proteome</keyword>
<evidence type="ECO:0000256" key="5">
    <source>
        <dbReference type="ARBA" id="ARBA00022475"/>
    </source>
</evidence>
<feature type="binding site" evidence="18">
    <location>
        <position position="669"/>
    </location>
    <ligand>
        <name>Ca(2+)</name>
        <dbReference type="ChEBI" id="CHEBI:29108"/>
        <label>2</label>
    </ligand>
</feature>
<evidence type="ECO:0000256" key="8">
    <source>
        <dbReference type="ARBA" id="ARBA00022837"/>
    </source>
</evidence>
<evidence type="ECO:0000256" key="4">
    <source>
        <dbReference type="ARBA" id="ARBA00022448"/>
    </source>
</evidence>
<dbReference type="InterPro" id="IPR011992">
    <property type="entry name" value="EF-hand-dom_pair"/>
</dbReference>
<keyword evidence="9 21" id="KW-1133">Transmembrane helix</keyword>
<dbReference type="InterPro" id="IPR003915">
    <property type="entry name" value="PKD_2"/>
</dbReference>
<evidence type="ECO:0000256" key="20">
    <source>
        <dbReference type="SAM" id="MobiDB-lite"/>
    </source>
</evidence>
<dbReference type="Gene3D" id="1.20.120.350">
    <property type="entry name" value="Voltage-gated potassium channels. Chain C"/>
    <property type="match status" value="1"/>
</dbReference>
<dbReference type="InterPro" id="IPR013122">
    <property type="entry name" value="PKD1_2_channel"/>
</dbReference>
<dbReference type="GO" id="GO:0060170">
    <property type="term" value="C:ciliary membrane"/>
    <property type="evidence" value="ECO:0007669"/>
    <property type="project" value="UniProtKB-SubCell"/>
</dbReference>
<protein>
    <submittedName>
        <fullName evidence="23">Polycystin 2</fullName>
    </submittedName>
</protein>
<dbReference type="Gene3D" id="1.10.287.70">
    <property type="match status" value="1"/>
</dbReference>
<reference evidence="23" key="2">
    <citation type="submission" date="2015-11" db="EMBL/GenBank/DDBJ databases">
        <authorList>
            <person name="Zhang Y."/>
            <person name="Guo Z."/>
        </authorList>
    </citation>
    <scope>NUCLEOTIDE SEQUENCE</scope>
</reference>
<feature type="transmembrane region" description="Helical" evidence="21">
    <location>
        <begin position="125"/>
        <end position="146"/>
    </location>
</feature>
<evidence type="ECO:0000256" key="21">
    <source>
        <dbReference type="SAM" id="Phobius"/>
    </source>
</evidence>
<dbReference type="Pfam" id="PF08016">
    <property type="entry name" value="PKD_channel"/>
    <property type="match status" value="1"/>
</dbReference>
<keyword evidence="10" id="KW-0175">Coiled coil</keyword>
<organism evidence="23 24">
    <name type="scientific">Echinococcus multilocularis</name>
    <name type="common">Fox tapeworm</name>
    <dbReference type="NCBI Taxonomy" id="6211"/>
    <lineage>
        <taxon>Eukaryota</taxon>
        <taxon>Metazoa</taxon>
        <taxon>Spiralia</taxon>
        <taxon>Lophotrochozoa</taxon>
        <taxon>Platyhelminthes</taxon>
        <taxon>Cestoda</taxon>
        <taxon>Eucestoda</taxon>
        <taxon>Cyclophyllidea</taxon>
        <taxon>Taeniidae</taxon>
        <taxon>Echinococcus</taxon>
    </lineage>
</organism>
<accession>A0A0S4MN41</accession>
<keyword evidence="13" id="KW-1015">Disulfide bond</keyword>
<keyword evidence="6 18" id="KW-0107">Calcium channel</keyword>
<keyword evidence="15" id="KW-0966">Cell projection</keyword>
<evidence type="ECO:0000256" key="15">
    <source>
        <dbReference type="ARBA" id="ARBA00023273"/>
    </source>
</evidence>
<evidence type="ECO:0000256" key="12">
    <source>
        <dbReference type="ARBA" id="ARBA00023136"/>
    </source>
</evidence>
<evidence type="ECO:0000256" key="6">
    <source>
        <dbReference type="ARBA" id="ARBA00022673"/>
    </source>
</evidence>
<dbReference type="eggNOG" id="KOG3599">
    <property type="taxonomic scope" value="Eukaryota"/>
</dbReference>
<keyword evidence="8 18" id="KW-0106">Calcium</keyword>
<dbReference type="PANTHER" id="PTHR10877:SF183">
    <property type="entry name" value="AT14535P-RELATED"/>
    <property type="match status" value="1"/>
</dbReference>
<keyword evidence="7 21" id="KW-0812">Transmembrane</keyword>
<feature type="transmembrane region" description="Helical" evidence="21">
    <location>
        <begin position="401"/>
        <end position="419"/>
    </location>
</feature>
<dbReference type="GO" id="GO:0031410">
    <property type="term" value="C:cytoplasmic vesicle"/>
    <property type="evidence" value="ECO:0007669"/>
    <property type="project" value="UniProtKB-SubCell"/>
</dbReference>
<keyword evidence="4" id="KW-0813">Transport</keyword>
<evidence type="ECO:0000256" key="14">
    <source>
        <dbReference type="ARBA" id="ARBA00023180"/>
    </source>
</evidence>
<evidence type="ECO:0000259" key="22">
    <source>
        <dbReference type="PROSITE" id="PS50222"/>
    </source>
</evidence>
<comment type="subcellular location">
    <subcellularLocation>
        <location evidence="1">Cell projection</location>
        <location evidence="1">Cilium membrane</location>
        <topology evidence="1">Multi-pass membrane protein</topology>
    </subcellularLocation>
    <subcellularLocation>
        <location evidence="2">Cytoplasmic vesicle</location>
    </subcellularLocation>
</comment>
<evidence type="ECO:0000256" key="13">
    <source>
        <dbReference type="ARBA" id="ARBA00023157"/>
    </source>
</evidence>
<evidence type="ECO:0000256" key="3">
    <source>
        <dbReference type="ARBA" id="ARBA00007200"/>
    </source>
</evidence>
<dbReference type="FunFam" id="1.10.287.70:FF:000055">
    <property type="entry name" value="Polycystic kidney disease 2-like 1"/>
    <property type="match status" value="1"/>
</dbReference>